<protein>
    <submittedName>
        <fullName evidence="1">Uncharacterized protein</fullName>
    </submittedName>
</protein>
<evidence type="ECO:0000313" key="2">
    <source>
        <dbReference type="Proteomes" id="UP000078542"/>
    </source>
</evidence>
<name>A0A151ILY4_9HYME</name>
<organism evidence="1 2">
    <name type="scientific">Cyphomyrmex costatus</name>
    <dbReference type="NCBI Taxonomy" id="456900"/>
    <lineage>
        <taxon>Eukaryota</taxon>
        <taxon>Metazoa</taxon>
        <taxon>Ecdysozoa</taxon>
        <taxon>Arthropoda</taxon>
        <taxon>Hexapoda</taxon>
        <taxon>Insecta</taxon>
        <taxon>Pterygota</taxon>
        <taxon>Neoptera</taxon>
        <taxon>Endopterygota</taxon>
        <taxon>Hymenoptera</taxon>
        <taxon>Apocrita</taxon>
        <taxon>Aculeata</taxon>
        <taxon>Formicoidea</taxon>
        <taxon>Formicidae</taxon>
        <taxon>Myrmicinae</taxon>
        <taxon>Cyphomyrmex</taxon>
    </lineage>
</organism>
<gene>
    <name evidence="1" type="ORF">ALC62_03255</name>
</gene>
<dbReference type="Proteomes" id="UP000078542">
    <property type="component" value="Unassembled WGS sequence"/>
</dbReference>
<accession>A0A151ILY4</accession>
<evidence type="ECO:0000313" key="1">
    <source>
        <dbReference type="EMBL" id="KYN05776.1"/>
    </source>
</evidence>
<proteinExistence type="predicted"/>
<reference evidence="1 2" key="1">
    <citation type="submission" date="2016-03" db="EMBL/GenBank/DDBJ databases">
        <title>Cyphomyrmex costatus WGS genome.</title>
        <authorList>
            <person name="Nygaard S."/>
            <person name="Hu H."/>
            <person name="Boomsma J."/>
            <person name="Zhang G."/>
        </authorList>
    </citation>
    <scope>NUCLEOTIDE SEQUENCE [LARGE SCALE GENOMIC DNA]</scope>
    <source>
        <strain evidence="1">MS0001</strain>
        <tissue evidence="1">Whole body</tissue>
    </source>
</reference>
<keyword evidence="2" id="KW-1185">Reference proteome</keyword>
<dbReference type="AlphaFoldDB" id="A0A151ILY4"/>
<dbReference type="EMBL" id="KQ977104">
    <property type="protein sequence ID" value="KYN05776.1"/>
    <property type="molecule type" value="Genomic_DNA"/>
</dbReference>
<sequence length="80" mass="9117">MGIEQFLRMSIIKISAVDAEWIQFSDMMATNLRLAKLRSATQGQQRSKWYLVVTWSEGWWCLICESWSSSSGAVSKEGIP</sequence>